<evidence type="ECO:0000313" key="3">
    <source>
        <dbReference type="Proteomes" id="UP000565724"/>
    </source>
</evidence>
<keyword evidence="1" id="KW-1133">Transmembrane helix</keyword>
<feature type="transmembrane region" description="Helical" evidence="1">
    <location>
        <begin position="24"/>
        <end position="47"/>
    </location>
</feature>
<name>A0A7Y5ZY87_9CELL</name>
<dbReference type="AlphaFoldDB" id="A0A7Y5ZY87"/>
<keyword evidence="2" id="KW-0808">Transferase</keyword>
<organism evidence="2 3">
    <name type="scientific">Cellulomonas humilata</name>
    <dbReference type="NCBI Taxonomy" id="144055"/>
    <lineage>
        <taxon>Bacteria</taxon>
        <taxon>Bacillati</taxon>
        <taxon>Actinomycetota</taxon>
        <taxon>Actinomycetes</taxon>
        <taxon>Micrococcales</taxon>
        <taxon>Cellulomonadaceae</taxon>
        <taxon>Cellulomonas</taxon>
    </lineage>
</organism>
<comment type="caution">
    <text evidence="2">The sequence shown here is derived from an EMBL/GenBank/DDBJ whole genome shotgun (WGS) entry which is preliminary data.</text>
</comment>
<dbReference type="GO" id="GO:0016301">
    <property type="term" value="F:kinase activity"/>
    <property type="evidence" value="ECO:0007669"/>
    <property type="project" value="UniProtKB-KW"/>
</dbReference>
<protein>
    <submittedName>
        <fullName evidence="2">Histidine kinase</fullName>
    </submittedName>
</protein>
<dbReference type="Proteomes" id="UP000565724">
    <property type="component" value="Unassembled WGS sequence"/>
</dbReference>
<accession>A0A7Y5ZY87</accession>
<gene>
    <name evidence="2" type="ORF">HP550_03680</name>
</gene>
<proteinExistence type="predicted"/>
<dbReference type="EMBL" id="JABMCI010000044">
    <property type="protein sequence ID" value="NUU16346.1"/>
    <property type="molecule type" value="Genomic_DNA"/>
</dbReference>
<evidence type="ECO:0000313" key="2">
    <source>
        <dbReference type="EMBL" id="NUU16346.1"/>
    </source>
</evidence>
<feature type="transmembrane region" description="Helical" evidence="1">
    <location>
        <begin position="67"/>
        <end position="92"/>
    </location>
</feature>
<sequence length="105" mass="10622">MPIPSEQELAAVAEPATVRHAPKYGAFITAGALVGVVVALVLVAIIRPAAPWVSDGSGFISFLDGEGAVRTVMAVAGAVLGGFVGGALAVLADRRSVRRAVRTDV</sequence>
<keyword evidence="2" id="KW-0418">Kinase</keyword>
<reference evidence="2 3" key="1">
    <citation type="submission" date="2020-05" db="EMBL/GenBank/DDBJ databases">
        <title>Genome Sequencing of Type Strains.</title>
        <authorList>
            <person name="Lemaire J.F."/>
            <person name="Inderbitzin P."/>
            <person name="Gregorio O.A."/>
            <person name="Collins S.B."/>
            <person name="Wespe N."/>
            <person name="Knight-Connoni V."/>
        </authorList>
    </citation>
    <scope>NUCLEOTIDE SEQUENCE [LARGE SCALE GENOMIC DNA]</scope>
    <source>
        <strain evidence="2 3">ATCC 25174</strain>
    </source>
</reference>
<keyword evidence="3" id="KW-1185">Reference proteome</keyword>
<keyword evidence="1" id="KW-0472">Membrane</keyword>
<evidence type="ECO:0000256" key="1">
    <source>
        <dbReference type="SAM" id="Phobius"/>
    </source>
</evidence>
<keyword evidence="1" id="KW-0812">Transmembrane</keyword>